<proteinExistence type="predicted"/>
<dbReference type="Proteomes" id="UP000789702">
    <property type="component" value="Unassembled WGS sequence"/>
</dbReference>
<organism evidence="1 2">
    <name type="scientific">Dentiscutata heterogama</name>
    <dbReference type="NCBI Taxonomy" id="1316150"/>
    <lineage>
        <taxon>Eukaryota</taxon>
        <taxon>Fungi</taxon>
        <taxon>Fungi incertae sedis</taxon>
        <taxon>Mucoromycota</taxon>
        <taxon>Glomeromycotina</taxon>
        <taxon>Glomeromycetes</taxon>
        <taxon>Diversisporales</taxon>
        <taxon>Gigasporaceae</taxon>
        <taxon>Dentiscutata</taxon>
    </lineage>
</organism>
<accession>A0ACA9MY25</accession>
<keyword evidence="2" id="KW-1185">Reference proteome</keyword>
<feature type="non-terminal residue" evidence="1">
    <location>
        <position position="1"/>
    </location>
</feature>
<evidence type="ECO:0000313" key="1">
    <source>
        <dbReference type="EMBL" id="CAG8616051.1"/>
    </source>
</evidence>
<protein>
    <submittedName>
        <fullName evidence="1">11352_t:CDS:1</fullName>
    </submittedName>
</protein>
<comment type="caution">
    <text evidence="1">The sequence shown here is derived from an EMBL/GenBank/DDBJ whole genome shotgun (WGS) entry which is preliminary data.</text>
</comment>
<evidence type="ECO:0000313" key="2">
    <source>
        <dbReference type="Proteomes" id="UP000789702"/>
    </source>
</evidence>
<gene>
    <name evidence="1" type="ORF">DHETER_LOCUS7827</name>
</gene>
<reference evidence="1" key="1">
    <citation type="submission" date="2021-06" db="EMBL/GenBank/DDBJ databases">
        <authorList>
            <person name="Kallberg Y."/>
            <person name="Tangrot J."/>
            <person name="Rosling A."/>
        </authorList>
    </citation>
    <scope>NUCLEOTIDE SEQUENCE</scope>
    <source>
        <strain evidence="1">IL203A</strain>
    </source>
</reference>
<sequence length="62" mass="6882">KPGGGAAAVGVVIYEVENLSFHHFGTVVHRDFKLRHFSVIVEDLRLSCFSDNVCGDFKFLSL</sequence>
<name>A0ACA9MY25_9GLOM</name>
<dbReference type="EMBL" id="CAJVPU010011601">
    <property type="protein sequence ID" value="CAG8616051.1"/>
    <property type="molecule type" value="Genomic_DNA"/>
</dbReference>